<dbReference type="RefSeq" id="WP_149368744.1">
    <property type="nucleotide sequence ID" value="NZ_CP043550.1"/>
</dbReference>
<evidence type="ECO:0000313" key="1">
    <source>
        <dbReference type="EMBL" id="QEO57564.1"/>
    </source>
</evidence>
<keyword evidence="2" id="KW-1185">Reference proteome</keyword>
<evidence type="ECO:0000313" key="2">
    <source>
        <dbReference type="Proteomes" id="UP000322509"/>
    </source>
</evidence>
<sequence>MANTVLSFAQNVDLLKVTQVMTRGRPGETTVSSIIKATVTTPKPEQLQALDIDYSLQYITLHTTANNVTTQDKIGYKGKIYRVIDSQDYSDYGYMKLLCVEDNS</sequence>
<proteinExistence type="predicted"/>
<dbReference type="EMBL" id="CP043550">
    <property type="protein sequence ID" value="QEO57564.1"/>
    <property type="molecule type" value="Genomic_DNA"/>
</dbReference>
<evidence type="ECO:0008006" key="3">
    <source>
        <dbReference type="Google" id="ProtNLM"/>
    </source>
</evidence>
<protein>
    <recommendedName>
        <fullName evidence="3">Head-tail adaptor protein</fullName>
    </recommendedName>
</protein>
<organism evidence="1 2">
    <name type="scientific">Francisella marina</name>
    <dbReference type="NCBI Taxonomy" id="2249302"/>
    <lineage>
        <taxon>Bacteria</taxon>
        <taxon>Pseudomonadati</taxon>
        <taxon>Pseudomonadota</taxon>
        <taxon>Gammaproteobacteria</taxon>
        <taxon>Thiotrichales</taxon>
        <taxon>Francisellaceae</taxon>
        <taxon>Francisella</taxon>
    </lineage>
</organism>
<reference evidence="1 2" key="1">
    <citation type="submission" date="2019-09" db="EMBL/GenBank/DDBJ databases">
        <title>Complete genome sequence of Francisella marina E103-15.</title>
        <authorList>
            <person name="Tekedar H.C."/>
            <person name="Griffin M.J."/>
            <person name="Waldbieser G.C."/>
            <person name="Soto E."/>
        </authorList>
    </citation>
    <scope>NUCLEOTIDE SEQUENCE [LARGE SCALE GENOMIC DNA]</scope>
    <source>
        <strain evidence="1 2">E103-15</strain>
    </source>
</reference>
<dbReference type="Proteomes" id="UP000322509">
    <property type="component" value="Chromosome"/>
</dbReference>
<accession>A0ABX5ZGP0</accession>
<name>A0ABX5ZGP0_9GAMM</name>
<gene>
    <name evidence="1" type="ORF">F0R74_06750</name>
</gene>